<dbReference type="Proteomes" id="UP000663848">
    <property type="component" value="Unassembled WGS sequence"/>
</dbReference>
<gene>
    <name evidence="2" type="ORF">QYT958_LOCUS47239</name>
</gene>
<evidence type="ECO:0000313" key="2">
    <source>
        <dbReference type="EMBL" id="CAF5135633.1"/>
    </source>
</evidence>
<reference evidence="2" key="1">
    <citation type="submission" date="2021-02" db="EMBL/GenBank/DDBJ databases">
        <authorList>
            <person name="Nowell W R."/>
        </authorList>
    </citation>
    <scope>NUCLEOTIDE SEQUENCE</scope>
</reference>
<feature type="compositionally biased region" description="Polar residues" evidence="1">
    <location>
        <begin position="54"/>
        <end position="63"/>
    </location>
</feature>
<organism evidence="2 3">
    <name type="scientific">Rotaria socialis</name>
    <dbReference type="NCBI Taxonomy" id="392032"/>
    <lineage>
        <taxon>Eukaryota</taxon>
        <taxon>Metazoa</taxon>
        <taxon>Spiralia</taxon>
        <taxon>Gnathifera</taxon>
        <taxon>Rotifera</taxon>
        <taxon>Eurotatoria</taxon>
        <taxon>Bdelloidea</taxon>
        <taxon>Philodinida</taxon>
        <taxon>Philodinidae</taxon>
        <taxon>Rotaria</taxon>
    </lineage>
</organism>
<protein>
    <submittedName>
        <fullName evidence="2">Uncharacterized protein</fullName>
    </submittedName>
</protein>
<sequence length="63" mass="7147">MKLPRNFLPLNLNSASTNEIIHSPYYAGNEIEYKKELSSDIVNKYGGHPKKNKQQLSSNIGKK</sequence>
<name>A0A822FUJ0_9BILA</name>
<accession>A0A822FUJ0</accession>
<proteinExistence type="predicted"/>
<dbReference type="EMBL" id="CAJOBR010087822">
    <property type="protein sequence ID" value="CAF5135633.1"/>
    <property type="molecule type" value="Genomic_DNA"/>
</dbReference>
<feature type="non-terminal residue" evidence="2">
    <location>
        <position position="63"/>
    </location>
</feature>
<evidence type="ECO:0000256" key="1">
    <source>
        <dbReference type="SAM" id="MobiDB-lite"/>
    </source>
</evidence>
<feature type="region of interest" description="Disordered" evidence="1">
    <location>
        <begin position="44"/>
        <end position="63"/>
    </location>
</feature>
<dbReference type="AlphaFoldDB" id="A0A822FUJ0"/>
<evidence type="ECO:0000313" key="3">
    <source>
        <dbReference type="Proteomes" id="UP000663848"/>
    </source>
</evidence>
<comment type="caution">
    <text evidence="2">The sequence shown here is derived from an EMBL/GenBank/DDBJ whole genome shotgun (WGS) entry which is preliminary data.</text>
</comment>